<dbReference type="Proteomes" id="UP000030655">
    <property type="component" value="Unassembled WGS sequence"/>
</dbReference>
<sequence length="303" mass="35834">MIKTNNRIFIILLLLNEIITTAYIIPTDHLSSGSFHTTVNYVNGADFFNSDPYFYNHSFKFFMPYSPLLSQQYIQSMYCVNLNAMNVAIDIPKNSNILESYLDAIIRHNKQVSDSKLFLDKEAMDFLFCPESCKADDLIILPKNILPVVKCFTLEMFKEKYELFLRNNQPYLRYPSPSSMRTIVDCIFLHFEDNVHDIMMFSIFYISITDGFNHIIDPQTKNIYLKANNKYFVAFKESVDLLQLIDSWKHSRICLNSVYEAYILLVGRFYKCYFKSFNNLDDFRIVLNAFKWCAYNSLYKFFY</sequence>
<dbReference type="OrthoDB" id="10295746at2759"/>
<protein>
    <submittedName>
        <fullName evidence="2">Uncharacterized protein</fullName>
    </submittedName>
</protein>
<gene>
    <name evidence="2" type="ORF">H312_00500</name>
</gene>
<feature type="signal peptide" evidence="1">
    <location>
        <begin position="1"/>
        <end position="24"/>
    </location>
</feature>
<accession>A0A059F423</accession>
<reference evidence="3" key="1">
    <citation type="submission" date="2013-02" db="EMBL/GenBank/DDBJ databases">
        <authorList>
            <consortium name="The Broad Institute Genome Sequencing Platform"/>
            <person name="Cuomo C."/>
            <person name="Becnel J."/>
            <person name="Sanscrainte N."/>
            <person name="Walker B."/>
            <person name="Young S.K."/>
            <person name="Zeng Q."/>
            <person name="Gargeya S."/>
            <person name="Fitzgerald M."/>
            <person name="Haas B."/>
            <person name="Abouelleil A."/>
            <person name="Alvarado L."/>
            <person name="Arachchi H.M."/>
            <person name="Berlin A.M."/>
            <person name="Chapman S.B."/>
            <person name="Dewar J."/>
            <person name="Goldberg J."/>
            <person name="Griggs A."/>
            <person name="Gujja S."/>
            <person name="Hansen M."/>
            <person name="Howarth C."/>
            <person name="Imamovic A."/>
            <person name="Larimer J."/>
            <person name="McCowan C."/>
            <person name="Murphy C."/>
            <person name="Neiman D."/>
            <person name="Pearson M."/>
            <person name="Priest M."/>
            <person name="Roberts A."/>
            <person name="Saif S."/>
            <person name="Shea T."/>
            <person name="Sisk P."/>
            <person name="Sykes S."/>
            <person name="Wortman J."/>
            <person name="Nusbaum C."/>
            <person name="Birren B."/>
        </authorList>
    </citation>
    <scope>NUCLEOTIDE SEQUENCE [LARGE SCALE GENOMIC DNA]</scope>
    <source>
        <strain evidence="3">PRA339</strain>
    </source>
</reference>
<organism evidence="2 3">
    <name type="scientific">Anncaliia algerae PRA339</name>
    <dbReference type="NCBI Taxonomy" id="1288291"/>
    <lineage>
        <taxon>Eukaryota</taxon>
        <taxon>Fungi</taxon>
        <taxon>Fungi incertae sedis</taxon>
        <taxon>Microsporidia</taxon>
        <taxon>Tubulinosematoidea</taxon>
        <taxon>Tubulinosematidae</taxon>
        <taxon>Anncaliia</taxon>
    </lineage>
</organism>
<dbReference type="EMBL" id="KK365133">
    <property type="protein sequence ID" value="KCZ82018.1"/>
    <property type="molecule type" value="Genomic_DNA"/>
</dbReference>
<keyword evidence="1" id="KW-0732">Signal</keyword>
<feature type="chain" id="PRO_5001571942" evidence="1">
    <location>
        <begin position="25"/>
        <end position="303"/>
    </location>
</feature>
<keyword evidence="3" id="KW-1185">Reference proteome</keyword>
<name>A0A059F423_9MICR</name>
<evidence type="ECO:0000313" key="2">
    <source>
        <dbReference type="EMBL" id="KCZ82018.1"/>
    </source>
</evidence>
<evidence type="ECO:0000256" key="1">
    <source>
        <dbReference type="SAM" id="SignalP"/>
    </source>
</evidence>
<proteinExistence type="predicted"/>
<dbReference type="HOGENOM" id="CLU_080884_0_0_1"/>
<dbReference type="AlphaFoldDB" id="A0A059F423"/>
<reference evidence="2 3" key="2">
    <citation type="submission" date="2014-03" db="EMBL/GenBank/DDBJ databases">
        <title>The Genome Sequence of Anncaliia algerae insect isolate PRA339.</title>
        <authorList>
            <consortium name="The Broad Institute Genome Sequencing Platform"/>
            <consortium name="The Broad Institute Genome Sequencing Center for Infectious Disease"/>
            <person name="Cuomo C."/>
            <person name="Becnel J."/>
            <person name="Sanscrainte N."/>
            <person name="Walker B."/>
            <person name="Young S.K."/>
            <person name="Zeng Q."/>
            <person name="Gargeya S."/>
            <person name="Fitzgerald M."/>
            <person name="Haas B."/>
            <person name="Abouelleil A."/>
            <person name="Alvarado L."/>
            <person name="Arachchi H.M."/>
            <person name="Berlin A.M."/>
            <person name="Chapman S.B."/>
            <person name="Dewar J."/>
            <person name="Goldberg J."/>
            <person name="Griggs A."/>
            <person name="Gujja S."/>
            <person name="Hansen M."/>
            <person name="Howarth C."/>
            <person name="Imamovic A."/>
            <person name="Larimer J."/>
            <person name="McCowan C."/>
            <person name="Murphy C."/>
            <person name="Neiman D."/>
            <person name="Pearson M."/>
            <person name="Priest M."/>
            <person name="Roberts A."/>
            <person name="Saif S."/>
            <person name="Shea T."/>
            <person name="Sisk P."/>
            <person name="Sykes S."/>
            <person name="Wortman J."/>
            <person name="Nusbaum C."/>
            <person name="Birren B."/>
        </authorList>
    </citation>
    <scope>NUCLEOTIDE SEQUENCE [LARGE SCALE GENOMIC DNA]</scope>
    <source>
        <strain evidence="2 3">PRA339</strain>
    </source>
</reference>
<evidence type="ECO:0000313" key="3">
    <source>
        <dbReference type="Proteomes" id="UP000030655"/>
    </source>
</evidence>
<dbReference type="VEuPathDB" id="MicrosporidiaDB:H312_00500"/>